<evidence type="ECO:0000256" key="1">
    <source>
        <dbReference type="SAM" id="MobiDB-lite"/>
    </source>
</evidence>
<reference evidence="2 3" key="1">
    <citation type="submission" date="2019-10" db="EMBL/GenBank/DDBJ databases">
        <title>Bifidobacterium from non-human primates.</title>
        <authorList>
            <person name="Modesto M."/>
        </authorList>
    </citation>
    <scope>NUCLEOTIDE SEQUENCE [LARGE SCALE GENOMIC DNA]</scope>
    <source>
        <strain evidence="2 3">TREC</strain>
    </source>
</reference>
<name>A0A7K3TJR7_9BIFI</name>
<evidence type="ECO:0000313" key="2">
    <source>
        <dbReference type="EMBL" id="NEG78503.1"/>
    </source>
</evidence>
<dbReference type="SUPFAM" id="SSF53850">
    <property type="entry name" value="Periplasmic binding protein-like II"/>
    <property type="match status" value="1"/>
</dbReference>
<dbReference type="PANTHER" id="PTHR43649:SF11">
    <property type="entry name" value="ABC TRANSPORTER SUBSTRATE-BINDING PROTEIN YESO-RELATED"/>
    <property type="match status" value="1"/>
</dbReference>
<dbReference type="AlphaFoldDB" id="A0A7K3TJR7"/>
<comment type="caution">
    <text evidence="2">The sequence shown here is derived from an EMBL/GenBank/DDBJ whole genome shotgun (WGS) entry which is preliminary data.</text>
</comment>
<proteinExistence type="predicted"/>
<sequence length="476" mass="51128">MMIIHFTSRPASPRGTSFGTGWRRGLPSHERQRRKGVETMTRKFTKMMTAGCGIVAALSMALGGCGASGGNGGATAELSKDDVTLRVSWWGGDTRLKKTEDVIAQFEKEYPNIHVEPEYADMHGYLDKLSTQLAGGEAPDVVQMDVPRLASFAAQGVLADLSGLKQLDLGDIDASTVSTGQYEGVQYGAPISTAAIAVVINRDMLDKYGVQMPDTSKWTWDEFTAFQQEILKKSNGEVYGATLIKNDILLNYWARQHGEELYTDGKVSISADTLAGYLDQTAEFVKLGIVGNADRWSESAAASLGQTDFATAKSAVAFISSNQITAYSASLNTENLTLAPVPSDTQNGWGYEPTSMYWSVTSKSEHPAEAALFINYFINNQSAGDILGTERGVPSNKTIREAVAKTAAAPDKEALSFVDTFDPLCGDAPRLSPPGSSDTSEVLGRYQQKVVFGDMSAADAAKAMIEEVQANLDAAK</sequence>
<dbReference type="InterPro" id="IPR050490">
    <property type="entry name" value="Bact_solute-bd_prot1"/>
</dbReference>
<dbReference type="Gene3D" id="3.40.190.10">
    <property type="entry name" value="Periplasmic binding protein-like II"/>
    <property type="match status" value="2"/>
</dbReference>
<gene>
    <name evidence="2" type="ORF">GFD22_05875</name>
</gene>
<keyword evidence="3" id="KW-1185">Reference proteome</keyword>
<evidence type="ECO:0000313" key="3">
    <source>
        <dbReference type="Proteomes" id="UP000469763"/>
    </source>
</evidence>
<dbReference type="InterPro" id="IPR006059">
    <property type="entry name" value="SBP"/>
</dbReference>
<dbReference type="OrthoDB" id="7918484at2"/>
<accession>A0A7K3TJR7</accession>
<protein>
    <submittedName>
        <fullName evidence="2">Extracellular solute-binding protein</fullName>
    </submittedName>
</protein>
<feature type="region of interest" description="Disordered" evidence="1">
    <location>
        <begin position="6"/>
        <end position="35"/>
    </location>
</feature>
<dbReference type="Proteomes" id="UP000469763">
    <property type="component" value="Unassembled WGS sequence"/>
</dbReference>
<organism evidence="2 3">
    <name type="scientific">Bifidobacterium avesanii</name>
    <dbReference type="NCBI Taxonomy" id="1798157"/>
    <lineage>
        <taxon>Bacteria</taxon>
        <taxon>Bacillati</taxon>
        <taxon>Actinomycetota</taxon>
        <taxon>Actinomycetes</taxon>
        <taxon>Bifidobacteriales</taxon>
        <taxon>Bifidobacteriaceae</taxon>
        <taxon>Bifidobacterium</taxon>
    </lineage>
</organism>
<dbReference type="EMBL" id="WHZY01000007">
    <property type="protein sequence ID" value="NEG78503.1"/>
    <property type="molecule type" value="Genomic_DNA"/>
</dbReference>
<dbReference type="Pfam" id="PF01547">
    <property type="entry name" value="SBP_bac_1"/>
    <property type="match status" value="1"/>
</dbReference>
<dbReference type="PANTHER" id="PTHR43649">
    <property type="entry name" value="ARABINOSE-BINDING PROTEIN-RELATED"/>
    <property type="match status" value="1"/>
</dbReference>